<protein>
    <submittedName>
        <fullName evidence="2">Uncharacterized protein</fullName>
    </submittedName>
</protein>
<evidence type="ECO:0000313" key="2">
    <source>
        <dbReference type="EMBL" id="KAK2106201.1"/>
    </source>
</evidence>
<sequence length="61" mass="6818">MAHSGRRRRCRHCRRQNSRAECALLPSRRELRRGVRRGGATVDRPRPRAAPPLAAPVPAPG</sequence>
<reference evidence="2 3" key="1">
    <citation type="submission" date="2023-05" db="EMBL/GenBank/DDBJ databases">
        <title>B98-5 Cell Line De Novo Hybrid Assembly: An Optical Mapping Approach.</title>
        <authorList>
            <person name="Kananen K."/>
            <person name="Auerbach J.A."/>
            <person name="Kautto E."/>
            <person name="Blachly J.S."/>
        </authorList>
    </citation>
    <scope>NUCLEOTIDE SEQUENCE [LARGE SCALE GENOMIC DNA]</scope>
    <source>
        <strain evidence="2">B95-8</strain>
        <tissue evidence="2">Cell line</tissue>
    </source>
</reference>
<keyword evidence="3" id="KW-1185">Reference proteome</keyword>
<dbReference type="EMBL" id="JASSZA010000007">
    <property type="protein sequence ID" value="KAK2106201.1"/>
    <property type="molecule type" value="Genomic_DNA"/>
</dbReference>
<comment type="caution">
    <text evidence="2">The sequence shown here is derived from an EMBL/GenBank/DDBJ whole genome shotgun (WGS) entry which is preliminary data.</text>
</comment>
<feature type="non-terminal residue" evidence="2">
    <location>
        <position position="61"/>
    </location>
</feature>
<accession>A0ABQ9VAC5</accession>
<organism evidence="2 3">
    <name type="scientific">Saguinus oedipus</name>
    <name type="common">Cotton-top tamarin</name>
    <name type="synonym">Oedipomidas oedipus</name>
    <dbReference type="NCBI Taxonomy" id="9490"/>
    <lineage>
        <taxon>Eukaryota</taxon>
        <taxon>Metazoa</taxon>
        <taxon>Chordata</taxon>
        <taxon>Craniata</taxon>
        <taxon>Vertebrata</taxon>
        <taxon>Euteleostomi</taxon>
        <taxon>Mammalia</taxon>
        <taxon>Eutheria</taxon>
        <taxon>Euarchontoglires</taxon>
        <taxon>Primates</taxon>
        <taxon>Haplorrhini</taxon>
        <taxon>Platyrrhini</taxon>
        <taxon>Cebidae</taxon>
        <taxon>Callitrichinae</taxon>
        <taxon>Saguinus</taxon>
    </lineage>
</organism>
<name>A0ABQ9VAC5_SAGOE</name>
<gene>
    <name evidence="2" type="ORF">P7K49_015715</name>
</gene>
<evidence type="ECO:0000313" key="3">
    <source>
        <dbReference type="Proteomes" id="UP001266305"/>
    </source>
</evidence>
<dbReference type="Proteomes" id="UP001266305">
    <property type="component" value="Unassembled WGS sequence"/>
</dbReference>
<evidence type="ECO:0000256" key="1">
    <source>
        <dbReference type="SAM" id="MobiDB-lite"/>
    </source>
</evidence>
<proteinExistence type="predicted"/>
<feature type="compositionally biased region" description="Pro residues" evidence="1">
    <location>
        <begin position="48"/>
        <end position="61"/>
    </location>
</feature>
<feature type="region of interest" description="Disordered" evidence="1">
    <location>
        <begin position="31"/>
        <end position="61"/>
    </location>
</feature>